<organism evidence="3 4">
    <name type="scientific">Faecalibacterium prausnitzii</name>
    <dbReference type="NCBI Taxonomy" id="853"/>
    <lineage>
        <taxon>Bacteria</taxon>
        <taxon>Bacillati</taxon>
        <taxon>Bacillota</taxon>
        <taxon>Clostridia</taxon>
        <taxon>Eubacteriales</taxon>
        <taxon>Oscillospiraceae</taxon>
        <taxon>Faecalibacterium</taxon>
    </lineage>
</organism>
<dbReference type="AlphaFoldDB" id="A0A2A7B3V4"/>
<dbReference type="CDD" id="cd00338">
    <property type="entry name" value="Ser_Recombinase"/>
    <property type="match status" value="1"/>
</dbReference>
<sequence length="532" mass="61307">MTENNNRVCCLYRVSTDKQVDFNSNHEADLPMQRKACHKFAESKGWVIVHEEQEEGVSGHKVRAAARDKLQIIKDYARRGKFDILLVFMFDRIGRIADETPFVVEWFVRNGIRVWSTQEGEQRFDNHTDKLLNYIRFWQADGESEKTSVRTRTSLRQLVEEGHFKGGNAPYGYDLTRNGRTNKRKHELYELHINEQEAAVVRIVFDKYVYEGYGPQHIATYLNNSGYRARSGKCWHPSSIRGMVQNLTYTGVLRCGDARSELMPDLQIISQQQFETAQRIRDNRSVRAAADAENRTPLNIHGKSLLSGNAYCGHCGAKLELTSSRKWRKLADGSLDDTLRVRYTCYGKLRKQTECTGQTGYTVHILDEIIDKAVRQIFSKMRGIPKEQIVTKRYEKENAERKNHLQALQAEKDKAEKDLLALKAEILACIKGESVLPRETLAEMITEQEEKLTELEALCESASDELVRKAELMDNVSKLYDELISYADLYDSANFEAKKMIVNQLIRRVDVCRGYQINISFNFDLTPYIEGE</sequence>
<dbReference type="InterPro" id="IPR038109">
    <property type="entry name" value="DNA_bind_recomb_sf"/>
</dbReference>
<evidence type="ECO:0000313" key="4">
    <source>
        <dbReference type="Proteomes" id="UP000220904"/>
    </source>
</evidence>
<dbReference type="GO" id="GO:0000150">
    <property type="term" value="F:DNA strand exchange activity"/>
    <property type="evidence" value="ECO:0007669"/>
    <property type="project" value="InterPro"/>
</dbReference>
<reference evidence="3 4" key="1">
    <citation type="journal article" date="2017" name="Front. Microbiol.">
        <title>New Insights into the Diversity of the Genus Faecalibacterium.</title>
        <authorList>
            <person name="Benevides L."/>
            <person name="Burman S."/>
            <person name="Martin R."/>
            <person name="Robert V."/>
            <person name="Thomas M."/>
            <person name="Miquel S."/>
            <person name="Chain F."/>
            <person name="Sokol H."/>
            <person name="Bermudez-Humaran L.G."/>
            <person name="Morrison M."/>
            <person name="Langella P."/>
            <person name="Azevedo V.A."/>
            <person name="Chatel J.M."/>
            <person name="Soares S."/>
        </authorList>
    </citation>
    <scope>NUCLEOTIDE SEQUENCE [LARGE SCALE GENOMIC DNA]</scope>
    <source>
        <strain evidence="3 4">AHMP21</strain>
    </source>
</reference>
<dbReference type="InterPro" id="IPR011109">
    <property type="entry name" value="DNA_bind_recombinase_dom"/>
</dbReference>
<gene>
    <name evidence="3" type="ORF">CHR60_13170</name>
</gene>
<dbReference type="InterPro" id="IPR050639">
    <property type="entry name" value="SSR_resolvase"/>
</dbReference>
<dbReference type="SMART" id="SM00857">
    <property type="entry name" value="Resolvase"/>
    <property type="match status" value="1"/>
</dbReference>
<dbReference type="PROSITE" id="PS51737">
    <property type="entry name" value="RECOMBINASE_DNA_BIND"/>
    <property type="match status" value="1"/>
</dbReference>
<dbReference type="InterPro" id="IPR036162">
    <property type="entry name" value="Resolvase-like_N_sf"/>
</dbReference>
<dbReference type="PANTHER" id="PTHR30461:SF23">
    <property type="entry name" value="DNA RECOMBINASE-RELATED"/>
    <property type="match status" value="1"/>
</dbReference>
<dbReference type="EMBL" id="NOUV01000019">
    <property type="protein sequence ID" value="PDX85962.1"/>
    <property type="molecule type" value="Genomic_DNA"/>
</dbReference>
<dbReference type="OrthoDB" id="9769353at2"/>
<dbReference type="RefSeq" id="WP_097793404.1">
    <property type="nucleotide sequence ID" value="NZ_NOUV01000019.1"/>
</dbReference>
<comment type="caution">
    <text evidence="3">The sequence shown here is derived from an EMBL/GenBank/DDBJ whole genome shotgun (WGS) entry which is preliminary data.</text>
</comment>
<feature type="coiled-coil region" evidence="1">
    <location>
        <begin position="391"/>
        <end position="465"/>
    </location>
</feature>
<dbReference type="SUPFAM" id="SSF53041">
    <property type="entry name" value="Resolvase-like"/>
    <property type="match status" value="1"/>
</dbReference>
<dbReference type="Proteomes" id="UP000220904">
    <property type="component" value="Unassembled WGS sequence"/>
</dbReference>
<dbReference type="Gene3D" id="3.90.1750.20">
    <property type="entry name" value="Putative Large Serine Recombinase, Chain B, Domain 2"/>
    <property type="match status" value="1"/>
</dbReference>
<dbReference type="Gene3D" id="3.40.50.1390">
    <property type="entry name" value="Resolvase, N-terminal catalytic domain"/>
    <property type="match status" value="1"/>
</dbReference>
<evidence type="ECO:0000256" key="1">
    <source>
        <dbReference type="SAM" id="Coils"/>
    </source>
</evidence>
<dbReference type="InterPro" id="IPR025827">
    <property type="entry name" value="Zn_ribbon_recom_dom"/>
</dbReference>
<dbReference type="Pfam" id="PF07508">
    <property type="entry name" value="Recombinase"/>
    <property type="match status" value="1"/>
</dbReference>
<keyword evidence="1" id="KW-0175">Coiled coil</keyword>
<dbReference type="InterPro" id="IPR006119">
    <property type="entry name" value="Resolv_N"/>
</dbReference>
<feature type="domain" description="Recombinase" evidence="2">
    <location>
        <begin position="170"/>
        <end position="287"/>
    </location>
</feature>
<dbReference type="PANTHER" id="PTHR30461">
    <property type="entry name" value="DNA-INVERTASE FROM LAMBDOID PROPHAGE"/>
    <property type="match status" value="1"/>
</dbReference>
<evidence type="ECO:0000313" key="3">
    <source>
        <dbReference type="EMBL" id="PDX85962.1"/>
    </source>
</evidence>
<dbReference type="Pfam" id="PF00239">
    <property type="entry name" value="Resolvase"/>
    <property type="match status" value="1"/>
</dbReference>
<evidence type="ECO:0000259" key="2">
    <source>
        <dbReference type="PROSITE" id="PS51737"/>
    </source>
</evidence>
<protein>
    <submittedName>
        <fullName evidence="3">Resolvase</fullName>
    </submittedName>
</protein>
<name>A0A2A7B3V4_9FIRM</name>
<dbReference type="GO" id="GO:0003677">
    <property type="term" value="F:DNA binding"/>
    <property type="evidence" value="ECO:0007669"/>
    <property type="project" value="InterPro"/>
</dbReference>
<proteinExistence type="predicted"/>
<dbReference type="Pfam" id="PF13408">
    <property type="entry name" value="Zn_ribbon_recom"/>
    <property type="match status" value="1"/>
</dbReference>
<accession>A0A2A7B3V4</accession>